<evidence type="ECO:0000313" key="2">
    <source>
        <dbReference type="Proteomes" id="UP000001631"/>
    </source>
</evidence>
<sequence>MSTQGSGWRITQSSHRYPDCGLGDGLIIVVRRISLCEPHVTPNGYRGWWSMWGFQPKVQQRTVRPDLGTTQRLYPGQNGIANSTQAGRSFVREQYLAQWNQEFTERFVSKQKMIN</sequence>
<protein>
    <submittedName>
        <fullName evidence="1">Uncharacterized protein</fullName>
    </submittedName>
</protein>
<accession>C0NGK6</accession>
<organism evidence="1 2">
    <name type="scientific">Ajellomyces capsulatus (strain G186AR / H82 / ATCC MYA-2454 / RMSCC 2432)</name>
    <name type="common">Darling's disease fungus</name>
    <name type="synonym">Histoplasma capsulatum</name>
    <dbReference type="NCBI Taxonomy" id="447093"/>
    <lineage>
        <taxon>Eukaryota</taxon>
        <taxon>Fungi</taxon>
        <taxon>Dikarya</taxon>
        <taxon>Ascomycota</taxon>
        <taxon>Pezizomycotina</taxon>
        <taxon>Eurotiomycetes</taxon>
        <taxon>Eurotiomycetidae</taxon>
        <taxon>Onygenales</taxon>
        <taxon>Ajellomycetaceae</taxon>
        <taxon>Histoplasma</taxon>
    </lineage>
</organism>
<dbReference type="RefSeq" id="XP_045289422.1">
    <property type="nucleotide sequence ID" value="XM_045429527.1"/>
</dbReference>
<dbReference type="GeneID" id="69035494"/>
<dbReference type="AlphaFoldDB" id="C0NGK6"/>
<gene>
    <name evidence="1" type="ORF">HCBG_02478</name>
</gene>
<dbReference type="EMBL" id="GG663365">
    <property type="protein sequence ID" value="EEH08941.1"/>
    <property type="molecule type" value="Genomic_DNA"/>
</dbReference>
<evidence type="ECO:0000313" key="1">
    <source>
        <dbReference type="EMBL" id="EEH08941.1"/>
    </source>
</evidence>
<reference evidence="1" key="1">
    <citation type="submission" date="2009-02" db="EMBL/GenBank/DDBJ databases">
        <title>The Genome Sequence of Ajellomyces capsulatus strain G186AR.</title>
        <authorList>
            <consortium name="The Broad Institute Genome Sequencing Platform"/>
            <person name="Champion M."/>
            <person name="Cuomo C."/>
            <person name="Ma L.-J."/>
            <person name="Henn M.R."/>
            <person name="Sil A."/>
            <person name="Goldman B."/>
            <person name="Young S.K."/>
            <person name="Kodira C.D."/>
            <person name="Zeng Q."/>
            <person name="Koehrsen M."/>
            <person name="Alvarado L."/>
            <person name="Berlin A."/>
            <person name="Borenstein D."/>
            <person name="Chen Z."/>
            <person name="Engels R."/>
            <person name="Freedman E."/>
            <person name="Gellesch M."/>
            <person name="Goldberg J."/>
            <person name="Griggs A."/>
            <person name="Gujja S."/>
            <person name="Heiman D."/>
            <person name="Hepburn T."/>
            <person name="Howarth C."/>
            <person name="Jen D."/>
            <person name="Larson L."/>
            <person name="Lewis B."/>
            <person name="Mehta T."/>
            <person name="Park D."/>
            <person name="Pearson M."/>
            <person name="Roberts A."/>
            <person name="Saif S."/>
            <person name="Shea T."/>
            <person name="Shenoy N."/>
            <person name="Sisk P."/>
            <person name="Stolte C."/>
            <person name="Sykes S."/>
            <person name="Walk T."/>
            <person name="White J."/>
            <person name="Yandava C."/>
            <person name="Klein B."/>
            <person name="McEwen J.G."/>
            <person name="Puccia R."/>
            <person name="Goldman G.H."/>
            <person name="Felipe M.S."/>
            <person name="Nino-Vega G."/>
            <person name="San-Blas G."/>
            <person name="Taylor J."/>
            <person name="Mendoza L."/>
            <person name="Galagan J."/>
            <person name="Nusbaum C."/>
            <person name="Birren B."/>
        </authorList>
    </citation>
    <scope>NUCLEOTIDE SEQUENCE</scope>
    <source>
        <strain evidence="1">G186AR</strain>
    </source>
</reference>
<name>C0NGK6_AJECG</name>
<dbReference type="HOGENOM" id="CLU_2108340_0_0_1"/>
<dbReference type="InParanoid" id="C0NGK6"/>
<proteinExistence type="predicted"/>
<dbReference type="Proteomes" id="UP000001631">
    <property type="component" value="Unassembled WGS sequence"/>
</dbReference>
<keyword evidence="2" id="KW-1185">Reference proteome</keyword>